<dbReference type="STRING" id="150374.A0A0M8MVL0"/>
<feature type="transmembrane region" description="Helical" evidence="8">
    <location>
        <begin position="6"/>
        <end position="26"/>
    </location>
</feature>
<evidence type="ECO:0000256" key="7">
    <source>
        <dbReference type="ARBA" id="ARBA00023136"/>
    </source>
</evidence>
<organism evidence="11 12">
    <name type="scientific">Escovopsis weberi</name>
    <dbReference type="NCBI Taxonomy" id="150374"/>
    <lineage>
        <taxon>Eukaryota</taxon>
        <taxon>Fungi</taxon>
        <taxon>Dikarya</taxon>
        <taxon>Ascomycota</taxon>
        <taxon>Pezizomycotina</taxon>
        <taxon>Sordariomycetes</taxon>
        <taxon>Hypocreomycetidae</taxon>
        <taxon>Hypocreales</taxon>
        <taxon>Hypocreaceae</taxon>
        <taxon>Escovopsis</taxon>
    </lineage>
</organism>
<evidence type="ECO:0000259" key="10">
    <source>
        <dbReference type="Pfam" id="PF16916"/>
    </source>
</evidence>
<evidence type="ECO:0000256" key="3">
    <source>
        <dbReference type="ARBA" id="ARBA00022448"/>
    </source>
</evidence>
<keyword evidence="3" id="KW-0813">Transport</keyword>
<accession>A0A0M8MVL0</accession>
<evidence type="ECO:0000256" key="8">
    <source>
        <dbReference type="SAM" id="Phobius"/>
    </source>
</evidence>
<dbReference type="GO" id="GO:0006882">
    <property type="term" value="P:intracellular zinc ion homeostasis"/>
    <property type="evidence" value="ECO:0007669"/>
    <property type="project" value="TreeGrafter"/>
</dbReference>
<comment type="caution">
    <text evidence="11">The sequence shown here is derived from an EMBL/GenBank/DDBJ whole genome shotgun (WGS) entry which is preliminary data.</text>
</comment>
<gene>
    <name evidence="11" type="ORF">ESCO_003207</name>
</gene>
<reference evidence="11 12" key="1">
    <citation type="submission" date="2015-07" db="EMBL/GenBank/DDBJ databases">
        <title>The genome of the fungus Escovopsis weberi, a specialized disease agent of ant agriculture.</title>
        <authorList>
            <person name="de Man T.J."/>
            <person name="Stajich J.E."/>
            <person name="Kubicek C.P."/>
            <person name="Chenthamara K."/>
            <person name="Atanasova L."/>
            <person name="Druzhinina I.S."/>
            <person name="Birnbaum S."/>
            <person name="Barribeau S.M."/>
            <person name="Teiling C."/>
            <person name="Suen G."/>
            <person name="Currie C."/>
            <person name="Gerardo N.M."/>
        </authorList>
    </citation>
    <scope>NUCLEOTIDE SEQUENCE [LARGE SCALE GENOMIC DNA]</scope>
</reference>
<proteinExistence type="inferred from homology"/>
<dbReference type="Pfam" id="PF16916">
    <property type="entry name" value="ZT_dimer"/>
    <property type="match status" value="1"/>
</dbReference>
<name>A0A0M8MVL0_ESCWE</name>
<dbReference type="PANTHER" id="PTHR45820:SF5">
    <property type="entry name" value="DIFFUSION FACILITATOR FAMILY METAL ION TRANSPORTER, PUTATIVE-RELATED"/>
    <property type="match status" value="1"/>
</dbReference>
<comment type="subcellular location">
    <subcellularLocation>
        <location evidence="1">Membrane</location>
        <topology evidence="1">Multi-pass membrane protein</topology>
    </subcellularLocation>
</comment>
<protein>
    <submittedName>
        <fullName evidence="11">Cobalt uptake protein COT1</fullName>
    </submittedName>
</protein>
<dbReference type="Gene3D" id="1.20.1510.10">
    <property type="entry name" value="Cation efflux protein transmembrane domain"/>
    <property type="match status" value="1"/>
</dbReference>
<keyword evidence="7 8" id="KW-0472">Membrane</keyword>
<dbReference type="GO" id="GO:0005385">
    <property type="term" value="F:zinc ion transmembrane transporter activity"/>
    <property type="evidence" value="ECO:0007669"/>
    <property type="project" value="TreeGrafter"/>
</dbReference>
<evidence type="ECO:0000256" key="5">
    <source>
        <dbReference type="ARBA" id="ARBA00022833"/>
    </source>
</evidence>
<dbReference type="InterPro" id="IPR027470">
    <property type="entry name" value="Cation_efflux_CTD"/>
</dbReference>
<dbReference type="PANTHER" id="PTHR45820">
    <property type="entry name" value="FI23527P1"/>
    <property type="match status" value="1"/>
</dbReference>
<dbReference type="InterPro" id="IPR036837">
    <property type="entry name" value="Cation_efflux_CTD_sf"/>
</dbReference>
<evidence type="ECO:0000256" key="6">
    <source>
        <dbReference type="ARBA" id="ARBA00022989"/>
    </source>
</evidence>
<evidence type="ECO:0000256" key="4">
    <source>
        <dbReference type="ARBA" id="ARBA00022692"/>
    </source>
</evidence>
<evidence type="ECO:0000256" key="2">
    <source>
        <dbReference type="ARBA" id="ARBA00008873"/>
    </source>
</evidence>
<feature type="transmembrane region" description="Helical" evidence="8">
    <location>
        <begin position="38"/>
        <end position="56"/>
    </location>
</feature>
<dbReference type="NCBIfam" id="TIGR01297">
    <property type="entry name" value="CDF"/>
    <property type="match status" value="1"/>
</dbReference>
<keyword evidence="6 8" id="KW-1133">Transmembrane helix</keyword>
<dbReference type="SUPFAM" id="SSF160240">
    <property type="entry name" value="Cation efflux protein cytoplasmic domain-like"/>
    <property type="match status" value="1"/>
</dbReference>
<dbReference type="Proteomes" id="UP000053831">
    <property type="component" value="Unassembled WGS sequence"/>
</dbReference>
<sequence length="197" mass="21296">MLGVLVHVVGDAINNIGVIISALVIWKSDAEARFYADPIIGLFIAIMIFVSAIPLTKNSGSILLQMAPHGIRLDDIKFDMEQVPGVLSVHELHVWKLDQHKSIASAHVVVDDRTIKTFVDKGKVIMECLHAYGIHSATLQPEARPFPDDVGVSSSASATTLERAQPVVGRRSSADACQLECGSRCGEMRCCSPVHVS</sequence>
<dbReference type="InterPro" id="IPR002524">
    <property type="entry name" value="Cation_efflux"/>
</dbReference>
<dbReference type="GO" id="GO:0016020">
    <property type="term" value="C:membrane"/>
    <property type="evidence" value="ECO:0007669"/>
    <property type="project" value="UniProtKB-SubCell"/>
</dbReference>
<feature type="domain" description="Cation efflux protein cytoplasmic" evidence="10">
    <location>
        <begin position="69"/>
        <end position="118"/>
    </location>
</feature>
<dbReference type="EMBL" id="LGSR01000022">
    <property type="protein sequence ID" value="KOS17717.1"/>
    <property type="molecule type" value="Genomic_DNA"/>
</dbReference>
<dbReference type="SUPFAM" id="SSF161111">
    <property type="entry name" value="Cation efflux protein transmembrane domain-like"/>
    <property type="match status" value="1"/>
</dbReference>
<feature type="domain" description="Cation efflux protein transmembrane" evidence="9">
    <location>
        <begin position="2"/>
        <end position="64"/>
    </location>
</feature>
<dbReference type="AlphaFoldDB" id="A0A0M8MVL0"/>
<keyword evidence="5" id="KW-0862">Zinc</keyword>
<dbReference type="Pfam" id="PF01545">
    <property type="entry name" value="Cation_efflux"/>
    <property type="match status" value="1"/>
</dbReference>
<keyword evidence="12" id="KW-1185">Reference proteome</keyword>
<dbReference type="OrthoDB" id="9944568at2759"/>
<dbReference type="InterPro" id="IPR058533">
    <property type="entry name" value="Cation_efflux_TM"/>
</dbReference>
<dbReference type="InterPro" id="IPR027469">
    <property type="entry name" value="Cation_efflux_TMD_sf"/>
</dbReference>
<keyword evidence="4 8" id="KW-0812">Transmembrane</keyword>
<evidence type="ECO:0000256" key="1">
    <source>
        <dbReference type="ARBA" id="ARBA00004141"/>
    </source>
</evidence>
<evidence type="ECO:0000313" key="12">
    <source>
        <dbReference type="Proteomes" id="UP000053831"/>
    </source>
</evidence>
<evidence type="ECO:0000259" key="9">
    <source>
        <dbReference type="Pfam" id="PF01545"/>
    </source>
</evidence>
<evidence type="ECO:0000313" key="11">
    <source>
        <dbReference type="EMBL" id="KOS17717.1"/>
    </source>
</evidence>
<comment type="similarity">
    <text evidence="2">Belongs to the cation diffusion facilitator (CDF) transporter (TC 2.A.4) family. SLC30A subfamily.</text>
</comment>